<evidence type="ECO:0000256" key="1">
    <source>
        <dbReference type="ARBA" id="ARBA00022741"/>
    </source>
</evidence>
<dbReference type="PANTHER" id="PTHR43261">
    <property type="entry name" value="TRANSLATION ELONGATION FACTOR G-RELATED"/>
    <property type="match status" value="1"/>
</dbReference>
<keyword evidence="1" id="KW-0547">Nucleotide-binding</keyword>
<dbReference type="InterPro" id="IPR014721">
    <property type="entry name" value="Ribsml_uS5_D2-typ_fold_subgr"/>
</dbReference>
<dbReference type="SMART" id="SM00889">
    <property type="entry name" value="EFG_IV"/>
    <property type="match status" value="1"/>
</dbReference>
<dbReference type="InterPro" id="IPR041095">
    <property type="entry name" value="EFG_II"/>
</dbReference>
<gene>
    <name evidence="4" type="ORF">IAB16_00600</name>
</gene>
<name>A0A940DF61_9FIRM</name>
<sequence length="687" mass="74823">MAVFHKDKIRNIALIGHGGEGKTSLLEAMLYKTKAIDRLGKVDDGNSVSDYDQEEIARKMSIGLSMAYVQYKDYKFNILDCPGFFDFEGEMTAALAVADAAILVTGATGAVPVGAEKALEYCAEKNIPVLIWVNGVNKENSSFEATLDAYREKYGTKVVAVEIPVMQGTTLTGYADLLEGKAYATDGKEQDIPASIADKYEAEYGALMESVAESSEELMEKFFGGEDITAEEKIAGVKARFAAAEIYPVMAGVAVGNCQLTALLDHIADFFPAPGESVKKGYTAGDKHGEMDCDESGKFAAQVFKTIVDPFIGKLLMFKVLRGKVSVGDSVLNVEADENEKISSMVILRGKKQEAIDTVYAGDIAAFAKLNYTSTNNTLCDPSDVVKFDAIEFPKPVISFAVSSADKGSEDKVFAGLYKLMDEDSTFALEKNAETNEMILSGMGEMQLDIICKKVKNKFNATAVLREPRIAYRETIRKTVEAEGKHKKQSGGAGQFGQCMVRFEPGAEDGIFEFVDAVVGGAIPRQFIPAVEKGLREAAPKGILADYPVINLKCTVFDGKYHPVDSKEIAFITAAKLAFQEGCSKANPVFLEPIMHIDITVPDSYMGDIMGDLSKRRGRILGTDSVNGKTVVSAEAPQSELSKYATDLRSMTQGRGKFSVSFERYEEVPSTQATKIIEDYKKRMQQQ</sequence>
<organism evidence="4 5">
    <name type="scientific">Candidatus Stercoripulliclostridium pullicola</name>
    <dbReference type="NCBI Taxonomy" id="2840953"/>
    <lineage>
        <taxon>Bacteria</taxon>
        <taxon>Bacillati</taxon>
        <taxon>Bacillota</taxon>
        <taxon>Clostridia</taxon>
        <taxon>Eubacteriales</taxon>
        <taxon>Candidatus Stercoripulliclostridium</taxon>
    </lineage>
</organism>
<dbReference type="Gene3D" id="3.30.70.870">
    <property type="entry name" value="Elongation Factor G (Translational Gtpase), domain 3"/>
    <property type="match status" value="1"/>
</dbReference>
<dbReference type="GO" id="GO:0003746">
    <property type="term" value="F:translation elongation factor activity"/>
    <property type="evidence" value="ECO:0007669"/>
    <property type="project" value="UniProtKB-KW"/>
</dbReference>
<dbReference type="AlphaFoldDB" id="A0A940DF61"/>
<dbReference type="PRINTS" id="PR00315">
    <property type="entry name" value="ELONGATNFCT"/>
</dbReference>
<proteinExistence type="predicted"/>
<dbReference type="Pfam" id="PF03764">
    <property type="entry name" value="EFG_IV"/>
    <property type="match status" value="1"/>
</dbReference>
<dbReference type="CDD" id="cd01434">
    <property type="entry name" value="EFG_mtEFG1_IV"/>
    <property type="match status" value="1"/>
</dbReference>
<reference evidence="4" key="1">
    <citation type="submission" date="2020-10" db="EMBL/GenBank/DDBJ databases">
        <authorList>
            <person name="Gilroy R."/>
        </authorList>
    </citation>
    <scope>NUCLEOTIDE SEQUENCE</scope>
    <source>
        <strain evidence="4">517</strain>
    </source>
</reference>
<dbReference type="SMART" id="SM00838">
    <property type="entry name" value="EFG_C"/>
    <property type="match status" value="1"/>
</dbReference>
<dbReference type="InterPro" id="IPR053905">
    <property type="entry name" value="EF-G-like_DII"/>
</dbReference>
<evidence type="ECO:0000313" key="4">
    <source>
        <dbReference type="EMBL" id="MBO8423511.1"/>
    </source>
</evidence>
<dbReference type="InterPro" id="IPR000640">
    <property type="entry name" value="EFG_V-like"/>
</dbReference>
<dbReference type="Gene3D" id="2.40.30.10">
    <property type="entry name" value="Translation factors"/>
    <property type="match status" value="1"/>
</dbReference>
<dbReference type="FunFam" id="3.30.70.240:FF:000001">
    <property type="entry name" value="Elongation factor G"/>
    <property type="match status" value="1"/>
</dbReference>
<dbReference type="Proteomes" id="UP000727857">
    <property type="component" value="Unassembled WGS sequence"/>
</dbReference>
<dbReference type="InterPro" id="IPR005517">
    <property type="entry name" value="Transl_elong_EFG/EF2_IV"/>
</dbReference>
<feature type="domain" description="Tr-type G" evidence="3">
    <location>
        <begin position="7"/>
        <end position="275"/>
    </location>
</feature>
<dbReference type="SUPFAM" id="SSF52540">
    <property type="entry name" value="P-loop containing nucleoside triphosphate hydrolases"/>
    <property type="match status" value="1"/>
</dbReference>
<dbReference type="SUPFAM" id="SSF54211">
    <property type="entry name" value="Ribosomal protein S5 domain 2-like"/>
    <property type="match status" value="1"/>
</dbReference>
<dbReference type="EMBL" id="JADINF010000015">
    <property type="protein sequence ID" value="MBO8423511.1"/>
    <property type="molecule type" value="Genomic_DNA"/>
</dbReference>
<dbReference type="NCBIfam" id="TIGR00231">
    <property type="entry name" value="small_GTP"/>
    <property type="match status" value="1"/>
</dbReference>
<reference evidence="4" key="2">
    <citation type="journal article" date="2021" name="PeerJ">
        <title>Extensive microbial diversity within the chicken gut microbiome revealed by metagenomics and culture.</title>
        <authorList>
            <person name="Gilroy R."/>
            <person name="Ravi A."/>
            <person name="Getino M."/>
            <person name="Pursley I."/>
            <person name="Horton D.L."/>
            <person name="Alikhan N.F."/>
            <person name="Baker D."/>
            <person name="Gharbi K."/>
            <person name="Hall N."/>
            <person name="Watson M."/>
            <person name="Adriaenssens E.M."/>
            <person name="Foster-Nyarko E."/>
            <person name="Jarju S."/>
            <person name="Secka A."/>
            <person name="Antonio M."/>
            <person name="Oren A."/>
            <person name="Chaudhuri R.R."/>
            <person name="La Ragione R."/>
            <person name="Hildebrand F."/>
            <person name="Pallen M.J."/>
        </authorList>
    </citation>
    <scope>NUCLEOTIDE SEQUENCE</scope>
    <source>
        <strain evidence="4">517</strain>
    </source>
</reference>
<dbReference type="InterPro" id="IPR009000">
    <property type="entry name" value="Transl_B-barrel_sf"/>
</dbReference>
<evidence type="ECO:0000256" key="2">
    <source>
        <dbReference type="ARBA" id="ARBA00023134"/>
    </source>
</evidence>
<dbReference type="Gene3D" id="3.40.50.300">
    <property type="entry name" value="P-loop containing nucleotide triphosphate hydrolases"/>
    <property type="match status" value="1"/>
</dbReference>
<keyword evidence="2" id="KW-0342">GTP-binding</keyword>
<dbReference type="GO" id="GO:0003924">
    <property type="term" value="F:GTPase activity"/>
    <property type="evidence" value="ECO:0007669"/>
    <property type="project" value="InterPro"/>
</dbReference>
<protein>
    <submittedName>
        <fullName evidence="4">Elongation factor G</fullName>
    </submittedName>
</protein>
<dbReference type="InterPro" id="IPR035649">
    <property type="entry name" value="EFG_V"/>
</dbReference>
<dbReference type="FunFam" id="3.30.230.10:FF:000003">
    <property type="entry name" value="Elongation factor G"/>
    <property type="match status" value="1"/>
</dbReference>
<evidence type="ECO:0000313" key="5">
    <source>
        <dbReference type="Proteomes" id="UP000727857"/>
    </source>
</evidence>
<dbReference type="Pfam" id="PF00679">
    <property type="entry name" value="EFG_C"/>
    <property type="match status" value="1"/>
</dbReference>
<dbReference type="Pfam" id="PF22042">
    <property type="entry name" value="EF-G_D2"/>
    <property type="match status" value="1"/>
</dbReference>
<accession>A0A940DF61</accession>
<dbReference type="InterPro" id="IPR000795">
    <property type="entry name" value="T_Tr_GTP-bd_dom"/>
</dbReference>
<dbReference type="InterPro" id="IPR035647">
    <property type="entry name" value="EFG_III/V"/>
</dbReference>
<dbReference type="NCBIfam" id="NF009381">
    <property type="entry name" value="PRK12740.1-5"/>
    <property type="match status" value="1"/>
</dbReference>
<keyword evidence="4" id="KW-0251">Elongation factor</keyword>
<dbReference type="InterPro" id="IPR020568">
    <property type="entry name" value="Ribosomal_Su5_D2-typ_SF"/>
</dbReference>
<dbReference type="NCBIfam" id="NF009891">
    <property type="entry name" value="PRK13351.1-1"/>
    <property type="match status" value="1"/>
</dbReference>
<dbReference type="GO" id="GO:0032790">
    <property type="term" value="P:ribosome disassembly"/>
    <property type="evidence" value="ECO:0007669"/>
    <property type="project" value="TreeGrafter"/>
</dbReference>
<dbReference type="InterPro" id="IPR005225">
    <property type="entry name" value="Small_GTP-bd"/>
</dbReference>
<dbReference type="GO" id="GO:0005525">
    <property type="term" value="F:GTP binding"/>
    <property type="evidence" value="ECO:0007669"/>
    <property type="project" value="UniProtKB-KW"/>
</dbReference>
<dbReference type="SUPFAM" id="SSF54980">
    <property type="entry name" value="EF-G C-terminal domain-like"/>
    <property type="match status" value="2"/>
</dbReference>
<dbReference type="NCBIfam" id="NF009379">
    <property type="entry name" value="PRK12740.1-3"/>
    <property type="match status" value="1"/>
</dbReference>
<evidence type="ECO:0000259" key="3">
    <source>
        <dbReference type="PROSITE" id="PS51722"/>
    </source>
</evidence>
<keyword evidence="4" id="KW-0648">Protein biosynthesis</keyword>
<dbReference type="PROSITE" id="PS51722">
    <property type="entry name" value="G_TR_2"/>
    <property type="match status" value="1"/>
</dbReference>
<dbReference type="SUPFAM" id="SSF50447">
    <property type="entry name" value="Translation proteins"/>
    <property type="match status" value="1"/>
</dbReference>
<dbReference type="InterPro" id="IPR027417">
    <property type="entry name" value="P-loop_NTPase"/>
</dbReference>
<dbReference type="Pfam" id="PF00009">
    <property type="entry name" value="GTP_EFTU"/>
    <property type="match status" value="1"/>
</dbReference>
<dbReference type="Pfam" id="PF14492">
    <property type="entry name" value="EFG_III"/>
    <property type="match status" value="1"/>
</dbReference>
<comment type="caution">
    <text evidence="4">The sequence shown here is derived from an EMBL/GenBank/DDBJ whole genome shotgun (WGS) entry which is preliminary data.</text>
</comment>
<dbReference type="Gene3D" id="3.30.230.10">
    <property type="match status" value="1"/>
</dbReference>
<dbReference type="InterPro" id="IPR047872">
    <property type="entry name" value="EFG_IV"/>
</dbReference>
<dbReference type="Gene3D" id="3.30.70.240">
    <property type="match status" value="1"/>
</dbReference>
<dbReference type="PANTHER" id="PTHR43261:SF6">
    <property type="entry name" value="ELONGATION FACTOR G-LIKE PROTEIN"/>
    <property type="match status" value="1"/>
</dbReference>
<dbReference type="CDD" id="cd03713">
    <property type="entry name" value="EFG_mtEFG_C"/>
    <property type="match status" value="1"/>
</dbReference>